<evidence type="ECO:0000313" key="2">
    <source>
        <dbReference type="Proteomes" id="UP001303046"/>
    </source>
</evidence>
<dbReference type="InterPro" id="IPR036568">
    <property type="entry name" value="GGCT-like_sf"/>
</dbReference>
<reference evidence="1 2" key="1">
    <citation type="submission" date="2023-08" db="EMBL/GenBank/DDBJ databases">
        <title>A Necator americanus chromosomal reference genome.</title>
        <authorList>
            <person name="Ilik V."/>
            <person name="Petrzelkova K.J."/>
            <person name="Pardy F."/>
            <person name="Fuh T."/>
            <person name="Niatou-Singa F.S."/>
            <person name="Gouil Q."/>
            <person name="Baker L."/>
            <person name="Ritchie M.E."/>
            <person name="Jex A.R."/>
            <person name="Gazzola D."/>
            <person name="Li H."/>
            <person name="Toshio Fujiwara R."/>
            <person name="Zhan B."/>
            <person name="Aroian R.V."/>
            <person name="Pafco B."/>
            <person name="Schwarz E.M."/>
        </authorList>
    </citation>
    <scope>NUCLEOTIDE SEQUENCE [LARGE SCALE GENOMIC DNA]</scope>
    <source>
        <strain evidence="1 2">Aroian</strain>
        <tissue evidence="1">Whole animal</tissue>
    </source>
</reference>
<evidence type="ECO:0000313" key="1">
    <source>
        <dbReference type="EMBL" id="KAK6734416.1"/>
    </source>
</evidence>
<dbReference type="CDD" id="cd06661">
    <property type="entry name" value="GGCT_like"/>
    <property type="match status" value="1"/>
</dbReference>
<dbReference type="CTD" id="25353423"/>
<keyword evidence="2" id="KW-1185">Reference proteome</keyword>
<dbReference type="GO" id="GO:0003839">
    <property type="term" value="F:gamma-glutamylcyclotransferase activity"/>
    <property type="evidence" value="ECO:0007669"/>
    <property type="project" value="UniProtKB-EC"/>
</dbReference>
<name>A0ABR1C8Y4_NECAM</name>
<comment type="caution">
    <text evidence="1">The sequence shown here is derived from an EMBL/GenBank/DDBJ whole genome shotgun (WGS) entry which is preliminary data.</text>
</comment>
<dbReference type="KEGG" id="nai:NECAME_13395"/>
<dbReference type="PANTHER" id="PTHR12935:SF0">
    <property type="entry name" value="GAMMA-GLUTAMYLCYCLOTRANSFERASE"/>
    <property type="match status" value="1"/>
</dbReference>
<dbReference type="Pfam" id="PF13772">
    <property type="entry name" value="AIG2_2"/>
    <property type="match status" value="1"/>
</dbReference>
<accession>A0ABR1C8Y4</accession>
<protein>
    <submittedName>
        <fullName evidence="1">Uncharacterized protein</fullName>
    </submittedName>
</protein>
<dbReference type="PANTHER" id="PTHR12935">
    <property type="entry name" value="GAMMA-GLUTAMYLCYCLOTRANSFERASE"/>
    <property type="match status" value="1"/>
</dbReference>
<dbReference type="InterPro" id="IPR017939">
    <property type="entry name" value="G-Glutamylcylcotransferase"/>
</dbReference>
<sequence length="166" mass="18743">MSKFFYYFAYGSNLLKERITVQIKGAEYDCNGVLKNYKLDFVASSKRWHGGLATIKEKRGAEVQGCVWRVPEEFAEELDRQEAGYHRLSVPIECADCIVECRTYQYSDEKASSEPPSPHYKTVIIAGAVENSLPAAYIKTLGAIPDNGYKGRVEVDIDVIRHLNRA</sequence>
<dbReference type="InterPro" id="IPR013024">
    <property type="entry name" value="GGCT-like"/>
</dbReference>
<dbReference type="SUPFAM" id="SSF110857">
    <property type="entry name" value="Gamma-glutamyl cyclotransferase-like"/>
    <property type="match status" value="1"/>
</dbReference>
<gene>
    <name evidence="1" type="primary">Necator_chrII.g5710</name>
    <name evidence="1" type="ORF">RB195_017917</name>
</gene>
<dbReference type="Gene3D" id="3.10.490.10">
    <property type="entry name" value="Gamma-glutamyl cyclotransferase-like"/>
    <property type="match status" value="1"/>
</dbReference>
<dbReference type="Proteomes" id="UP001303046">
    <property type="component" value="Unassembled WGS sequence"/>
</dbReference>
<dbReference type="EMBL" id="JAVFWL010000002">
    <property type="protein sequence ID" value="KAK6734416.1"/>
    <property type="molecule type" value="Genomic_DNA"/>
</dbReference>
<organism evidence="1 2">
    <name type="scientific">Necator americanus</name>
    <name type="common">Human hookworm</name>
    <dbReference type="NCBI Taxonomy" id="51031"/>
    <lineage>
        <taxon>Eukaryota</taxon>
        <taxon>Metazoa</taxon>
        <taxon>Ecdysozoa</taxon>
        <taxon>Nematoda</taxon>
        <taxon>Chromadorea</taxon>
        <taxon>Rhabditida</taxon>
        <taxon>Rhabditina</taxon>
        <taxon>Rhabditomorpha</taxon>
        <taxon>Strongyloidea</taxon>
        <taxon>Ancylostomatidae</taxon>
        <taxon>Bunostominae</taxon>
        <taxon>Necator</taxon>
    </lineage>
</organism>
<proteinExistence type="predicted"/>